<evidence type="ECO:0000256" key="6">
    <source>
        <dbReference type="ARBA" id="ARBA00023136"/>
    </source>
</evidence>
<evidence type="ECO:0000259" key="8">
    <source>
        <dbReference type="Pfam" id="PF00535"/>
    </source>
</evidence>
<gene>
    <name evidence="9" type="ORF">UV74_C0002G0065</name>
</gene>
<organism evidence="9 10">
    <name type="scientific">Candidatus Woesebacteria bacterium GW2011_GWB1_43_14</name>
    <dbReference type="NCBI Taxonomy" id="1618578"/>
    <lineage>
        <taxon>Bacteria</taxon>
        <taxon>Candidatus Woeseibacteriota</taxon>
    </lineage>
</organism>
<keyword evidence="2" id="KW-0328">Glycosyltransferase</keyword>
<keyword evidence="4 7" id="KW-0812">Transmembrane</keyword>
<comment type="subcellular location">
    <subcellularLocation>
        <location evidence="1">Membrane</location>
        <topology evidence="1">Multi-pass membrane protein</topology>
    </subcellularLocation>
</comment>
<dbReference type="SUPFAM" id="SSF53448">
    <property type="entry name" value="Nucleotide-diphospho-sugar transferases"/>
    <property type="match status" value="1"/>
</dbReference>
<evidence type="ECO:0000256" key="7">
    <source>
        <dbReference type="SAM" id="Phobius"/>
    </source>
</evidence>
<protein>
    <recommendedName>
        <fullName evidence="8">Glycosyltransferase 2-like domain-containing protein</fullName>
    </recommendedName>
</protein>
<sequence>MRKLLSVVLPCHNEAENIKLLVPEIIKNIPSGFNYEIICVDDGSKDKTRSEITNLCRRSKKIKGVFLYKRSGHQAALRAGLLCAKGVAIITMDADFQHPPTLIPKFVALWQKGFDVVNACKAEDKSVDFATRQGRKIGYFLWQKITGGLIRPAVSDFRLISSEVVTYLKSSHETKFFLRGMVSLAGKNITEISYRVNKRRFGNSSYSLSAFVNMFVEGFVSFSLKPLRLAFVVGSVVIIVTMIVFFFDLLLALRANRPIIEGYKTLAFLSIILNGFIIIYMSILGEYLGVIFSEVKKRPSYIVKETLNIDESHRS</sequence>
<name>A0A0G1DMH6_9BACT</name>
<keyword evidence="6 7" id="KW-0472">Membrane</keyword>
<evidence type="ECO:0000256" key="4">
    <source>
        <dbReference type="ARBA" id="ARBA00022692"/>
    </source>
</evidence>
<dbReference type="GO" id="GO:0005886">
    <property type="term" value="C:plasma membrane"/>
    <property type="evidence" value="ECO:0007669"/>
    <property type="project" value="TreeGrafter"/>
</dbReference>
<dbReference type="CDD" id="cd04187">
    <property type="entry name" value="DPM1_like_bac"/>
    <property type="match status" value="1"/>
</dbReference>
<keyword evidence="5 7" id="KW-1133">Transmembrane helix</keyword>
<dbReference type="PANTHER" id="PTHR48090:SF1">
    <property type="entry name" value="PROPHAGE BACTOPRENOL GLUCOSYL TRANSFERASE HOMOLOG"/>
    <property type="match status" value="1"/>
</dbReference>
<dbReference type="Proteomes" id="UP000034090">
    <property type="component" value="Unassembled WGS sequence"/>
</dbReference>
<reference evidence="9 10" key="1">
    <citation type="journal article" date="2015" name="Nature">
        <title>rRNA introns, odd ribosomes, and small enigmatic genomes across a large radiation of phyla.</title>
        <authorList>
            <person name="Brown C.T."/>
            <person name="Hug L.A."/>
            <person name="Thomas B.C."/>
            <person name="Sharon I."/>
            <person name="Castelle C.J."/>
            <person name="Singh A."/>
            <person name="Wilkins M.J."/>
            <person name="Williams K.H."/>
            <person name="Banfield J.F."/>
        </authorList>
    </citation>
    <scope>NUCLEOTIDE SEQUENCE [LARGE SCALE GENOMIC DNA]</scope>
</reference>
<dbReference type="EMBL" id="LCFQ01000002">
    <property type="protein sequence ID" value="KKS98844.1"/>
    <property type="molecule type" value="Genomic_DNA"/>
</dbReference>
<dbReference type="InterPro" id="IPR029044">
    <property type="entry name" value="Nucleotide-diphossugar_trans"/>
</dbReference>
<dbReference type="InterPro" id="IPR050256">
    <property type="entry name" value="Glycosyltransferase_2"/>
</dbReference>
<dbReference type="GO" id="GO:0016757">
    <property type="term" value="F:glycosyltransferase activity"/>
    <property type="evidence" value="ECO:0007669"/>
    <property type="project" value="UniProtKB-KW"/>
</dbReference>
<evidence type="ECO:0000256" key="2">
    <source>
        <dbReference type="ARBA" id="ARBA00022676"/>
    </source>
</evidence>
<feature type="transmembrane region" description="Helical" evidence="7">
    <location>
        <begin position="265"/>
        <end position="283"/>
    </location>
</feature>
<dbReference type="InterPro" id="IPR001173">
    <property type="entry name" value="Glyco_trans_2-like"/>
</dbReference>
<evidence type="ECO:0000313" key="9">
    <source>
        <dbReference type="EMBL" id="KKS98844.1"/>
    </source>
</evidence>
<keyword evidence="3" id="KW-0808">Transferase</keyword>
<dbReference type="PANTHER" id="PTHR48090">
    <property type="entry name" value="UNDECAPRENYL-PHOSPHATE 4-DEOXY-4-FORMAMIDO-L-ARABINOSE TRANSFERASE-RELATED"/>
    <property type="match status" value="1"/>
</dbReference>
<dbReference type="AlphaFoldDB" id="A0A0G1DMH6"/>
<dbReference type="Gene3D" id="3.90.550.10">
    <property type="entry name" value="Spore Coat Polysaccharide Biosynthesis Protein SpsA, Chain A"/>
    <property type="match status" value="1"/>
</dbReference>
<evidence type="ECO:0000313" key="10">
    <source>
        <dbReference type="Proteomes" id="UP000034090"/>
    </source>
</evidence>
<dbReference type="Pfam" id="PF00535">
    <property type="entry name" value="Glycos_transf_2"/>
    <property type="match status" value="1"/>
</dbReference>
<feature type="transmembrane region" description="Helical" evidence="7">
    <location>
        <begin position="230"/>
        <end position="253"/>
    </location>
</feature>
<accession>A0A0G1DMH6</accession>
<dbReference type="STRING" id="1618578.UV74_C0002G0065"/>
<evidence type="ECO:0000256" key="3">
    <source>
        <dbReference type="ARBA" id="ARBA00022679"/>
    </source>
</evidence>
<evidence type="ECO:0000256" key="1">
    <source>
        <dbReference type="ARBA" id="ARBA00004141"/>
    </source>
</evidence>
<feature type="domain" description="Glycosyltransferase 2-like" evidence="8">
    <location>
        <begin position="6"/>
        <end position="163"/>
    </location>
</feature>
<evidence type="ECO:0000256" key="5">
    <source>
        <dbReference type="ARBA" id="ARBA00022989"/>
    </source>
</evidence>
<proteinExistence type="predicted"/>
<comment type="caution">
    <text evidence="9">The sequence shown here is derived from an EMBL/GenBank/DDBJ whole genome shotgun (WGS) entry which is preliminary data.</text>
</comment>